<dbReference type="SUPFAM" id="SSF160240">
    <property type="entry name" value="Cation efflux protein cytoplasmic domain-like"/>
    <property type="match status" value="1"/>
</dbReference>
<dbReference type="PANTHER" id="PTHR43840:SF50">
    <property type="entry name" value="MANGANESE EFFLUX SYSTEM PROTEIN MNES"/>
    <property type="match status" value="1"/>
</dbReference>
<evidence type="ECO:0000256" key="6">
    <source>
        <dbReference type="ARBA" id="ARBA00023136"/>
    </source>
</evidence>
<feature type="transmembrane region" description="Helical" evidence="7">
    <location>
        <begin position="12"/>
        <end position="32"/>
    </location>
</feature>
<keyword evidence="5 7" id="KW-1133">Transmembrane helix</keyword>
<dbReference type="InterPro" id="IPR027469">
    <property type="entry name" value="Cation_efflux_TMD_sf"/>
</dbReference>
<dbReference type="InterPro" id="IPR058533">
    <property type="entry name" value="Cation_efflux_TM"/>
</dbReference>
<dbReference type="InterPro" id="IPR050291">
    <property type="entry name" value="CDF_Transporter"/>
</dbReference>
<name>A0A554A091_9BACI</name>
<feature type="transmembrane region" description="Helical" evidence="7">
    <location>
        <begin position="176"/>
        <end position="196"/>
    </location>
</feature>
<feature type="transmembrane region" description="Helical" evidence="7">
    <location>
        <begin position="82"/>
        <end position="100"/>
    </location>
</feature>
<protein>
    <submittedName>
        <fullName evidence="10">Cation transporter</fullName>
    </submittedName>
</protein>
<dbReference type="SUPFAM" id="SSF161111">
    <property type="entry name" value="Cation efflux protein transmembrane domain-like"/>
    <property type="match status" value="1"/>
</dbReference>
<dbReference type="RefSeq" id="WP_143848323.1">
    <property type="nucleotide sequence ID" value="NZ_VLXZ01000004.1"/>
</dbReference>
<keyword evidence="11" id="KW-1185">Reference proteome</keyword>
<feature type="transmembrane region" description="Helical" evidence="7">
    <location>
        <begin position="116"/>
        <end position="133"/>
    </location>
</feature>
<comment type="caution">
    <text evidence="10">The sequence shown here is derived from an EMBL/GenBank/DDBJ whole genome shotgun (WGS) entry which is preliminary data.</text>
</comment>
<comment type="subcellular location">
    <subcellularLocation>
        <location evidence="1">Membrane</location>
        <topology evidence="1">Multi-pass membrane protein</topology>
    </subcellularLocation>
</comment>
<evidence type="ECO:0000256" key="1">
    <source>
        <dbReference type="ARBA" id="ARBA00004141"/>
    </source>
</evidence>
<evidence type="ECO:0000313" key="10">
    <source>
        <dbReference type="EMBL" id="TSB47093.1"/>
    </source>
</evidence>
<proteinExistence type="inferred from homology"/>
<dbReference type="Pfam" id="PF01545">
    <property type="entry name" value="Cation_efflux"/>
    <property type="match status" value="1"/>
</dbReference>
<dbReference type="AlphaFoldDB" id="A0A554A091"/>
<organism evidence="10 11">
    <name type="scientific">Alkalicoccobacillus porphyridii</name>
    <dbReference type="NCBI Taxonomy" id="2597270"/>
    <lineage>
        <taxon>Bacteria</taxon>
        <taxon>Bacillati</taxon>
        <taxon>Bacillota</taxon>
        <taxon>Bacilli</taxon>
        <taxon>Bacillales</taxon>
        <taxon>Bacillaceae</taxon>
        <taxon>Alkalicoccobacillus</taxon>
    </lineage>
</organism>
<dbReference type="FunFam" id="1.20.1510.10:FF:000006">
    <property type="entry name" value="Divalent cation efflux transporter"/>
    <property type="match status" value="1"/>
</dbReference>
<dbReference type="InterPro" id="IPR027470">
    <property type="entry name" value="Cation_efflux_CTD"/>
</dbReference>
<dbReference type="Pfam" id="PF16916">
    <property type="entry name" value="ZT_dimer"/>
    <property type="match status" value="1"/>
</dbReference>
<feature type="transmembrane region" description="Helical" evidence="7">
    <location>
        <begin position="44"/>
        <end position="61"/>
    </location>
</feature>
<dbReference type="EMBL" id="VLXZ01000004">
    <property type="protein sequence ID" value="TSB47093.1"/>
    <property type="molecule type" value="Genomic_DNA"/>
</dbReference>
<accession>A0A554A091</accession>
<dbReference type="GO" id="GO:0016020">
    <property type="term" value="C:membrane"/>
    <property type="evidence" value="ECO:0007669"/>
    <property type="project" value="UniProtKB-SubCell"/>
</dbReference>
<keyword evidence="6 7" id="KW-0472">Membrane</keyword>
<feature type="domain" description="Cation efflux protein transmembrane" evidence="8">
    <location>
        <begin position="15"/>
        <end position="206"/>
    </location>
</feature>
<keyword evidence="4 7" id="KW-0812">Transmembrane</keyword>
<evidence type="ECO:0000256" key="5">
    <source>
        <dbReference type="ARBA" id="ARBA00022989"/>
    </source>
</evidence>
<dbReference type="Gene3D" id="3.30.70.1350">
    <property type="entry name" value="Cation efflux protein, cytoplasmic domain"/>
    <property type="match status" value="1"/>
</dbReference>
<dbReference type="PANTHER" id="PTHR43840">
    <property type="entry name" value="MITOCHONDRIAL METAL TRANSPORTER 1-RELATED"/>
    <property type="match status" value="1"/>
</dbReference>
<reference evidence="10 11" key="1">
    <citation type="submission" date="2019-07" db="EMBL/GenBank/DDBJ databases">
        <authorList>
            <person name="Park Y.J."/>
            <person name="Jeong S.E."/>
            <person name="Jung H.S."/>
        </authorList>
    </citation>
    <scope>NUCLEOTIDE SEQUENCE [LARGE SCALE GENOMIC DNA]</scope>
    <source>
        <strain evidence="11">P16(2019)</strain>
    </source>
</reference>
<gene>
    <name evidence="10" type="ORF">FN960_08750</name>
</gene>
<evidence type="ECO:0000256" key="4">
    <source>
        <dbReference type="ARBA" id="ARBA00022692"/>
    </source>
</evidence>
<dbReference type="OrthoDB" id="9806522at2"/>
<evidence type="ECO:0000259" key="8">
    <source>
        <dbReference type="Pfam" id="PF01545"/>
    </source>
</evidence>
<dbReference type="Gene3D" id="1.20.1510.10">
    <property type="entry name" value="Cation efflux protein transmembrane domain"/>
    <property type="match status" value="1"/>
</dbReference>
<evidence type="ECO:0000313" key="11">
    <source>
        <dbReference type="Proteomes" id="UP000318521"/>
    </source>
</evidence>
<keyword evidence="3" id="KW-0813">Transport</keyword>
<comment type="similarity">
    <text evidence="2">Belongs to the cation diffusion facilitator (CDF) transporter (TC 2.A.4) family.</text>
</comment>
<evidence type="ECO:0000256" key="2">
    <source>
        <dbReference type="ARBA" id="ARBA00008114"/>
    </source>
</evidence>
<dbReference type="GO" id="GO:0008324">
    <property type="term" value="F:monoatomic cation transmembrane transporter activity"/>
    <property type="evidence" value="ECO:0007669"/>
    <property type="project" value="InterPro"/>
</dbReference>
<evidence type="ECO:0000256" key="7">
    <source>
        <dbReference type="SAM" id="Phobius"/>
    </source>
</evidence>
<evidence type="ECO:0000259" key="9">
    <source>
        <dbReference type="Pfam" id="PF16916"/>
    </source>
</evidence>
<feature type="domain" description="Cation efflux protein cytoplasmic" evidence="9">
    <location>
        <begin position="212"/>
        <end position="286"/>
    </location>
</feature>
<dbReference type="NCBIfam" id="TIGR01297">
    <property type="entry name" value="CDF"/>
    <property type="match status" value="1"/>
</dbReference>
<dbReference type="Proteomes" id="UP000318521">
    <property type="component" value="Unassembled WGS sequence"/>
</dbReference>
<dbReference type="InterPro" id="IPR002524">
    <property type="entry name" value="Cation_efflux"/>
</dbReference>
<dbReference type="InterPro" id="IPR036837">
    <property type="entry name" value="Cation_efflux_CTD_sf"/>
</dbReference>
<sequence>MERYSELKRGEKGAWLSIVTYVILSVVKLVIGHLYFSEALRADGLNNATDIVASIAVLIGLRISQKPPDANHPYGHFRAENIASMITAFIMAVIGLQVLAEAGRKLLLSETEAPDMVAGWVGFICAIIMYLVYRYNKKLAKEVNSQALTAVAADNRSDALVSIGATIGIIASQWNLAWIDTLTAFVIGALICYTAWEIFRNATHSLTDGFHERDLKQYKASIEVIEHVESLKIVKARQVGSSIHADVVIEVSPDLNVRDSHEIADQVEDVMREKHQILSTHVHIEPSTDHDEKQ</sequence>
<evidence type="ECO:0000256" key="3">
    <source>
        <dbReference type="ARBA" id="ARBA00022448"/>
    </source>
</evidence>